<reference evidence="1 2" key="1">
    <citation type="journal article" date="2017" name="Environ. Microbiol. Rep.">
        <title>Genetic diversity of marine anaerobic ammonium-oxidizing bacteria as revealed by genomic and proteomic analyses of 'Candidatus Scalindua japonica'.</title>
        <authorList>
            <person name="Oshiki M."/>
            <person name="Mizuto K."/>
            <person name="Kimura Z."/>
            <person name="Kindaichi T."/>
            <person name="Satoh H."/>
            <person name="Okabe S."/>
        </authorList>
    </citation>
    <scope>NUCLEOTIDE SEQUENCE [LARGE SCALE GENOMIC DNA]</scope>
    <source>
        <strain evidence="2">husup-a2</strain>
    </source>
</reference>
<dbReference type="AlphaFoldDB" id="A0A286U233"/>
<evidence type="ECO:0000313" key="1">
    <source>
        <dbReference type="EMBL" id="GAX62210.1"/>
    </source>
</evidence>
<name>A0A286U233_9BACT</name>
<dbReference type="EMBL" id="BAOS01000028">
    <property type="protein sequence ID" value="GAX62210.1"/>
    <property type="molecule type" value="Genomic_DNA"/>
</dbReference>
<organism evidence="1 2">
    <name type="scientific">Candidatus Scalindua japonica</name>
    <dbReference type="NCBI Taxonomy" id="1284222"/>
    <lineage>
        <taxon>Bacteria</taxon>
        <taxon>Pseudomonadati</taxon>
        <taxon>Planctomycetota</taxon>
        <taxon>Candidatus Brocadiia</taxon>
        <taxon>Candidatus Brocadiales</taxon>
        <taxon>Candidatus Scalinduaceae</taxon>
        <taxon>Candidatus Scalindua</taxon>
    </lineage>
</organism>
<dbReference type="Proteomes" id="UP000218542">
    <property type="component" value="Unassembled WGS sequence"/>
</dbReference>
<gene>
    <name evidence="1" type="ORF">SCALIN_C28_0416</name>
</gene>
<dbReference type="Pfam" id="PF12974">
    <property type="entry name" value="Phosphonate-bd"/>
    <property type="match status" value="1"/>
</dbReference>
<accession>A0A286U233</accession>
<protein>
    <submittedName>
        <fullName evidence="1">Transcriptional regulator</fullName>
    </submittedName>
</protein>
<keyword evidence="2" id="KW-1185">Reference proteome</keyword>
<proteinExistence type="predicted"/>
<evidence type="ECO:0000313" key="2">
    <source>
        <dbReference type="Proteomes" id="UP000218542"/>
    </source>
</evidence>
<comment type="caution">
    <text evidence="1">The sequence shown here is derived from an EMBL/GenBank/DDBJ whole genome shotgun (WGS) entry which is preliminary data.</text>
</comment>
<dbReference type="Gene3D" id="3.40.190.10">
    <property type="entry name" value="Periplasmic binding protein-like II"/>
    <property type="match status" value="1"/>
</dbReference>
<sequence length="256" mass="28812">MISTSIFANSPCTIYFYNPETNINNFASLKVEFDKYLSSYGSFQFQPFSDSKSFEKFIAGRDDGVFLMSSWHFCQLKRKFPIDIQARLVGISKGKSTHEKILTSNNNIINIDLLKGKTVASSSNEDYTKNILIQMLGEEKRDIIDSIEILTVPKDIDALMAVGYGMADSALTTESSLAKLAAINPKQCDFLRTLARSKEILLPIVAVPEQSDENIELLLTIIEKMEAVLDGKKKLRMLGMDGWKRLGKLERKYLGE</sequence>